<accession>A0ABY8W9J4</accession>
<evidence type="ECO:0000313" key="4">
    <source>
        <dbReference type="Proteomes" id="UP001240150"/>
    </source>
</evidence>
<evidence type="ECO:0000256" key="2">
    <source>
        <dbReference type="SAM" id="SignalP"/>
    </source>
</evidence>
<feature type="transmembrane region" description="Helical" evidence="1">
    <location>
        <begin position="81"/>
        <end position="102"/>
    </location>
</feature>
<evidence type="ECO:0000313" key="3">
    <source>
        <dbReference type="EMBL" id="WIM93103.1"/>
    </source>
</evidence>
<dbReference type="EMBL" id="CP126980">
    <property type="protein sequence ID" value="WIM93103.1"/>
    <property type="molecule type" value="Genomic_DNA"/>
</dbReference>
<sequence>MKIRFRDHVTGPGRWLAIPGALLVVALIAAPVQAAEPGTDHPNDMNCGNIFWLTPPEPDPADPDYEFYRAKMDRGCRTARVTRGTTAAMVSAITVVGVALLARRREK</sequence>
<proteinExistence type="predicted"/>
<dbReference type="Proteomes" id="UP001240150">
    <property type="component" value="Chromosome"/>
</dbReference>
<protein>
    <recommendedName>
        <fullName evidence="5">Secreted protein</fullName>
    </recommendedName>
</protein>
<gene>
    <name evidence="3" type="ORF">ACTOB_005070</name>
</gene>
<dbReference type="RefSeq" id="WP_284914311.1">
    <property type="nucleotide sequence ID" value="NZ_CP126980.1"/>
</dbReference>
<name>A0ABY8W9J4_9ACTN</name>
<keyword evidence="1" id="KW-1133">Transmembrane helix</keyword>
<reference evidence="3 4" key="1">
    <citation type="submission" date="2023-06" db="EMBL/GenBank/DDBJ databases">
        <authorList>
            <person name="Yushchuk O."/>
            <person name="Binda E."/>
            <person name="Ruckert-Reed C."/>
            <person name="Fedorenko V."/>
            <person name="Kalinowski J."/>
            <person name="Marinelli F."/>
        </authorList>
    </citation>
    <scope>NUCLEOTIDE SEQUENCE [LARGE SCALE GENOMIC DNA]</scope>
    <source>
        <strain evidence="3 4">NRRL 3884</strain>
    </source>
</reference>
<feature type="chain" id="PRO_5047038142" description="Secreted protein" evidence="2">
    <location>
        <begin position="35"/>
        <end position="107"/>
    </location>
</feature>
<feature type="signal peptide" evidence="2">
    <location>
        <begin position="1"/>
        <end position="34"/>
    </location>
</feature>
<keyword evidence="4" id="KW-1185">Reference proteome</keyword>
<keyword evidence="1" id="KW-0812">Transmembrane</keyword>
<keyword evidence="1" id="KW-0472">Membrane</keyword>
<evidence type="ECO:0000256" key="1">
    <source>
        <dbReference type="SAM" id="Phobius"/>
    </source>
</evidence>
<keyword evidence="2" id="KW-0732">Signal</keyword>
<evidence type="ECO:0008006" key="5">
    <source>
        <dbReference type="Google" id="ProtNLM"/>
    </source>
</evidence>
<organism evidence="3 4">
    <name type="scientific">Actinoplanes oblitus</name>
    <dbReference type="NCBI Taxonomy" id="3040509"/>
    <lineage>
        <taxon>Bacteria</taxon>
        <taxon>Bacillati</taxon>
        <taxon>Actinomycetota</taxon>
        <taxon>Actinomycetes</taxon>
        <taxon>Micromonosporales</taxon>
        <taxon>Micromonosporaceae</taxon>
        <taxon>Actinoplanes</taxon>
    </lineage>
</organism>